<protein>
    <submittedName>
        <fullName evidence="2">Uncharacterized protein</fullName>
    </submittedName>
</protein>
<reference evidence="2 3" key="1">
    <citation type="submission" date="2020-02" db="EMBL/GenBank/DDBJ databases">
        <authorList>
            <person name="Li X.-J."/>
            <person name="Feng X.-M."/>
        </authorList>
    </citation>
    <scope>NUCLEOTIDE SEQUENCE [LARGE SCALE GENOMIC DNA]</scope>
    <source>
        <strain evidence="2 3">CGMCC 4.7225</strain>
    </source>
</reference>
<keyword evidence="3" id="KW-1185">Reference proteome</keyword>
<comment type="caution">
    <text evidence="2">The sequence shown here is derived from an EMBL/GenBank/DDBJ whole genome shotgun (WGS) entry which is preliminary data.</text>
</comment>
<evidence type="ECO:0000256" key="1">
    <source>
        <dbReference type="SAM" id="MobiDB-lite"/>
    </source>
</evidence>
<evidence type="ECO:0000313" key="2">
    <source>
        <dbReference type="EMBL" id="NED97385.1"/>
    </source>
</evidence>
<dbReference type="AlphaFoldDB" id="A0A6N9YR27"/>
<organism evidence="2 3">
    <name type="scientific">Phytoactinopolyspora alkaliphila</name>
    <dbReference type="NCBI Taxonomy" id="1783498"/>
    <lineage>
        <taxon>Bacteria</taxon>
        <taxon>Bacillati</taxon>
        <taxon>Actinomycetota</taxon>
        <taxon>Actinomycetes</taxon>
        <taxon>Jiangellales</taxon>
        <taxon>Jiangellaceae</taxon>
        <taxon>Phytoactinopolyspora</taxon>
    </lineage>
</organism>
<dbReference type="RefSeq" id="WP_163820172.1">
    <property type="nucleotide sequence ID" value="NZ_JAAGOB010000011.1"/>
</dbReference>
<accession>A0A6N9YR27</accession>
<feature type="region of interest" description="Disordered" evidence="1">
    <location>
        <begin position="1"/>
        <end position="22"/>
    </location>
</feature>
<dbReference type="EMBL" id="JAAGOB010000011">
    <property type="protein sequence ID" value="NED97385.1"/>
    <property type="molecule type" value="Genomic_DNA"/>
</dbReference>
<gene>
    <name evidence="2" type="ORF">G1H11_18980</name>
</gene>
<proteinExistence type="predicted"/>
<sequence length="123" mass="13101">MTETPGDTGTERMAAAREGMPVLDVTGEEIGTVQEMKLGDPEAVTGAGQEAGDNPPTILGHIAEAFTSDDLPEHVAERARRLGYLKVSRTMSPTDIFVIGDQVADVADGSVRLSVERDELYAK</sequence>
<name>A0A6N9YR27_9ACTN</name>
<evidence type="ECO:0000313" key="3">
    <source>
        <dbReference type="Proteomes" id="UP000469185"/>
    </source>
</evidence>
<dbReference type="Proteomes" id="UP000469185">
    <property type="component" value="Unassembled WGS sequence"/>
</dbReference>